<dbReference type="PANTHER" id="PTHR31683">
    <property type="entry name" value="PECTATE LYASE 18-RELATED"/>
    <property type="match status" value="1"/>
</dbReference>
<protein>
    <submittedName>
        <fullName evidence="5">Pectate lyase</fullName>
    </submittedName>
</protein>
<gene>
    <name evidence="6" type="ORF">JV35_00080</name>
    <name evidence="5" type="ORF">KP22_12455</name>
</gene>
<keyword evidence="2" id="KW-0964">Secreted</keyword>
<keyword evidence="3" id="KW-0732">Signal</keyword>
<dbReference type="Gene3D" id="2.160.20.10">
    <property type="entry name" value="Single-stranded right-handed beta-helix, Pectin lyase-like"/>
    <property type="match status" value="1"/>
</dbReference>
<dbReference type="GO" id="GO:0030570">
    <property type="term" value="F:pectate lyase activity"/>
    <property type="evidence" value="ECO:0007669"/>
    <property type="project" value="InterPro"/>
</dbReference>
<dbReference type="PROSITE" id="PS51257">
    <property type="entry name" value="PROKAR_LIPOPROTEIN"/>
    <property type="match status" value="1"/>
</dbReference>
<sequence length="522" mass="56941">MLKTVIGTGRLRTCAVAIALSGMVLSGCDNSQQPVAETAQPDLQVKTTPFGWAAQYQNTDGKFYATTGGEGAHENSIYIVTNRQELKDALNNVRSARYIAGDSDAELQAKLEPKIIYWQGTIRGDDLGNGRNANAEDYKTKPNKTTFDFDLYVKAFDQNYMAQLKATADAGGTDAAAASAELSLLKKQNGQRSQYANNQKAQIQFQVPPNTTILGVGSDAKLVEGYLSLNTLSHTFGKTDNSNIIIRNITFQAPRDFAPAWDAGDGDKGNWNARYDSVSINASKNVWIDHCTFTDGEYPDHLEPVLFGKPIQRHDGLLDIEDGADYLTISYNIFAQHDKTVLIGSGDGDKGEYRITFEGNLWDNSVQRSPRVRFGQVHLLNNYHRGATDTNYPILYAIGMGFDSSILSESNVFNFEGGSADEKLIIGAYKGSKFKDNGSWFNGNSASNLNQIALDKCSALQETEKAAATSSGKAVPGWALETCTNELEWSPPYVYSVGKSIAIVEKYVLENAGSGKLDISLP</sequence>
<comment type="similarity">
    <text evidence="2">Belongs to the polysaccharide lyase 1 family.</text>
</comment>
<feature type="signal peptide" evidence="3">
    <location>
        <begin position="1"/>
        <end position="26"/>
    </location>
</feature>
<dbReference type="Proteomes" id="UP000032874">
    <property type="component" value="Unassembled WGS sequence"/>
</dbReference>
<evidence type="ECO:0000313" key="5">
    <source>
        <dbReference type="EMBL" id="KFX04699.1"/>
    </source>
</evidence>
<reference evidence="7 8" key="1">
    <citation type="submission" date="2014-08" db="EMBL/GenBank/DDBJ databases">
        <title>Genome sequences of NCPPB Pectobacterium isolates.</title>
        <authorList>
            <person name="Glover R.H."/>
            <person name="Sapp M."/>
            <person name="Elphinstone J."/>
        </authorList>
    </citation>
    <scope>NUCLEOTIDE SEQUENCE [LARGE SCALE GENOMIC DNA]</scope>
    <source>
        <strain evidence="6 7">NCPPB 2793</strain>
        <strain evidence="5 8">NCPPB 2795</strain>
    </source>
</reference>
<dbReference type="eggNOG" id="COG3866">
    <property type="taxonomic scope" value="Bacteria"/>
</dbReference>
<evidence type="ECO:0000256" key="2">
    <source>
        <dbReference type="RuleBase" id="RU361173"/>
    </source>
</evidence>
<dbReference type="SUPFAM" id="SSF51126">
    <property type="entry name" value="Pectin lyase-like"/>
    <property type="match status" value="1"/>
</dbReference>
<comment type="subcellular location">
    <subcellularLocation>
        <location evidence="2">Secreted</location>
    </subcellularLocation>
</comment>
<evidence type="ECO:0000259" key="4">
    <source>
        <dbReference type="SMART" id="SM00656"/>
    </source>
</evidence>
<dbReference type="InterPro" id="IPR045032">
    <property type="entry name" value="PEL"/>
</dbReference>
<dbReference type="InterPro" id="IPR012334">
    <property type="entry name" value="Pectin_lyas_fold"/>
</dbReference>
<evidence type="ECO:0000256" key="1">
    <source>
        <dbReference type="ARBA" id="ARBA00023239"/>
    </source>
</evidence>
<dbReference type="GO" id="GO:0000272">
    <property type="term" value="P:polysaccharide catabolic process"/>
    <property type="evidence" value="ECO:0007669"/>
    <property type="project" value="UniProtKB-KW"/>
</dbReference>
<evidence type="ECO:0000313" key="7">
    <source>
        <dbReference type="Proteomes" id="UP000032869"/>
    </source>
</evidence>
<evidence type="ECO:0000313" key="6">
    <source>
        <dbReference type="EMBL" id="KFX21597.1"/>
    </source>
</evidence>
<comment type="caution">
    <text evidence="5">The sequence shown here is derived from an EMBL/GenBank/DDBJ whole genome shotgun (WGS) entry which is preliminary data.</text>
</comment>
<keyword evidence="1 2" id="KW-0456">Lyase</keyword>
<dbReference type="InterPro" id="IPR002022">
    <property type="entry name" value="Pec_lyase"/>
</dbReference>
<proteinExistence type="inferred from homology"/>
<dbReference type="STRING" id="55207.KP22_12455"/>
<evidence type="ECO:0000313" key="8">
    <source>
        <dbReference type="Proteomes" id="UP000032874"/>
    </source>
</evidence>
<dbReference type="GO" id="GO:0005576">
    <property type="term" value="C:extracellular region"/>
    <property type="evidence" value="ECO:0007669"/>
    <property type="project" value="UniProtKB-SubCell"/>
</dbReference>
<dbReference type="EMBL" id="JQHM01000004">
    <property type="protein sequence ID" value="KFX04699.1"/>
    <property type="molecule type" value="Genomic_DNA"/>
</dbReference>
<dbReference type="Pfam" id="PF00544">
    <property type="entry name" value="Pectate_lyase_4"/>
    <property type="match status" value="1"/>
</dbReference>
<keyword evidence="2" id="KW-0624">Polysaccharide degradation</keyword>
<keyword evidence="7" id="KW-1185">Reference proteome</keyword>
<evidence type="ECO:0000256" key="3">
    <source>
        <dbReference type="SAM" id="SignalP"/>
    </source>
</evidence>
<organism evidence="5 8">
    <name type="scientific">Pectobacterium betavasculorum</name>
    <dbReference type="NCBI Taxonomy" id="55207"/>
    <lineage>
        <taxon>Bacteria</taxon>
        <taxon>Pseudomonadati</taxon>
        <taxon>Pseudomonadota</taxon>
        <taxon>Gammaproteobacteria</taxon>
        <taxon>Enterobacterales</taxon>
        <taxon>Pectobacteriaceae</taxon>
        <taxon>Pectobacterium</taxon>
    </lineage>
</organism>
<accession>A0A093T1A8</accession>
<dbReference type="PANTHER" id="PTHR31683:SF18">
    <property type="entry name" value="PECTATE LYASE 21-RELATED"/>
    <property type="match status" value="1"/>
</dbReference>
<dbReference type="OrthoDB" id="5592990at2"/>
<dbReference type="EMBL" id="JQHL01000001">
    <property type="protein sequence ID" value="KFX21597.1"/>
    <property type="molecule type" value="Genomic_DNA"/>
</dbReference>
<feature type="domain" description="Pectate lyase" evidence="4">
    <location>
        <begin position="151"/>
        <end position="423"/>
    </location>
</feature>
<dbReference type="RefSeq" id="WP_039298225.1">
    <property type="nucleotide sequence ID" value="NZ_JQHL01000001.1"/>
</dbReference>
<dbReference type="SMART" id="SM00656">
    <property type="entry name" value="Amb_all"/>
    <property type="match status" value="1"/>
</dbReference>
<dbReference type="Proteomes" id="UP000032869">
    <property type="component" value="Unassembled WGS sequence"/>
</dbReference>
<dbReference type="AlphaFoldDB" id="A0A093T1A8"/>
<feature type="chain" id="PRO_5001891195" evidence="3">
    <location>
        <begin position="27"/>
        <end position="522"/>
    </location>
</feature>
<dbReference type="InterPro" id="IPR011050">
    <property type="entry name" value="Pectin_lyase_fold/virulence"/>
</dbReference>
<keyword evidence="2" id="KW-0119">Carbohydrate metabolism</keyword>
<name>A0A093T1A8_9GAMM</name>